<reference evidence="2 3" key="1">
    <citation type="submission" date="2023-11" db="EMBL/GenBank/DDBJ databases">
        <authorList>
            <person name="Okamura Y."/>
        </authorList>
    </citation>
    <scope>NUCLEOTIDE SEQUENCE [LARGE SCALE GENOMIC DNA]</scope>
</reference>
<comment type="caution">
    <text evidence="2">The sequence shown here is derived from an EMBL/GenBank/DDBJ whole genome shotgun (WGS) entry which is preliminary data.</text>
</comment>
<evidence type="ECO:0000313" key="2">
    <source>
        <dbReference type="EMBL" id="CAK1551941.1"/>
    </source>
</evidence>
<dbReference type="EMBL" id="CAVLEF010000132">
    <property type="protein sequence ID" value="CAK1551941.1"/>
    <property type="molecule type" value="Genomic_DNA"/>
</dbReference>
<dbReference type="Proteomes" id="UP001497472">
    <property type="component" value="Unassembled WGS sequence"/>
</dbReference>
<proteinExistence type="predicted"/>
<feature type="region of interest" description="Disordered" evidence="1">
    <location>
        <begin position="57"/>
        <end position="82"/>
    </location>
</feature>
<organism evidence="2 3">
    <name type="scientific">Leptosia nina</name>
    <dbReference type="NCBI Taxonomy" id="320188"/>
    <lineage>
        <taxon>Eukaryota</taxon>
        <taxon>Metazoa</taxon>
        <taxon>Ecdysozoa</taxon>
        <taxon>Arthropoda</taxon>
        <taxon>Hexapoda</taxon>
        <taxon>Insecta</taxon>
        <taxon>Pterygota</taxon>
        <taxon>Neoptera</taxon>
        <taxon>Endopterygota</taxon>
        <taxon>Lepidoptera</taxon>
        <taxon>Glossata</taxon>
        <taxon>Ditrysia</taxon>
        <taxon>Papilionoidea</taxon>
        <taxon>Pieridae</taxon>
        <taxon>Pierinae</taxon>
        <taxon>Leptosia</taxon>
    </lineage>
</organism>
<evidence type="ECO:0000313" key="3">
    <source>
        <dbReference type="Proteomes" id="UP001497472"/>
    </source>
</evidence>
<gene>
    <name evidence="2" type="ORF">LNINA_LOCUS11034</name>
</gene>
<accession>A0AAV1JUU1</accession>
<protein>
    <submittedName>
        <fullName evidence="2">Uncharacterized protein</fullName>
    </submittedName>
</protein>
<sequence>MQEKQSHCSRESIQPGCYAASDLAIGSARGVCPIQDTWYLRVLLATLVRAFKSQSVPTGCESKQARDNDKAGQRSYTSIEMI</sequence>
<dbReference type="AlphaFoldDB" id="A0AAV1JUU1"/>
<keyword evidence="3" id="KW-1185">Reference proteome</keyword>
<evidence type="ECO:0000256" key="1">
    <source>
        <dbReference type="SAM" id="MobiDB-lite"/>
    </source>
</evidence>
<name>A0AAV1JUU1_9NEOP</name>
<feature type="compositionally biased region" description="Basic and acidic residues" evidence="1">
    <location>
        <begin position="63"/>
        <end position="72"/>
    </location>
</feature>